<feature type="region of interest" description="Disordered" evidence="2">
    <location>
        <begin position="693"/>
        <end position="727"/>
    </location>
</feature>
<dbReference type="RefSeq" id="XP_029218899.1">
    <property type="nucleotide sequence ID" value="XM_029365316.1"/>
</dbReference>
<comment type="caution">
    <text evidence="4">The sequence shown here is derived from an EMBL/GenBank/DDBJ whole genome shotgun (WGS) entry which is preliminary data.</text>
</comment>
<keyword evidence="1" id="KW-0479">Metal-binding</keyword>
<gene>
    <name evidence="4" type="ORF">BESB_069230</name>
</gene>
<reference evidence="4 5" key="1">
    <citation type="submission" date="2017-09" db="EMBL/GenBank/DDBJ databases">
        <title>Genome sequencing of Besnoitia besnoiti strain Bb-Ger1.</title>
        <authorList>
            <person name="Schares G."/>
            <person name="Venepally P."/>
            <person name="Lorenzi H.A."/>
        </authorList>
    </citation>
    <scope>NUCLEOTIDE SEQUENCE [LARGE SCALE GENOMIC DNA]</scope>
    <source>
        <strain evidence="4 5">Bb-Ger1</strain>
    </source>
</reference>
<keyword evidence="1" id="KW-0863">Zinc-finger</keyword>
<evidence type="ECO:0000313" key="4">
    <source>
        <dbReference type="EMBL" id="PFH34890.1"/>
    </source>
</evidence>
<dbReference type="OrthoDB" id="331134at2759"/>
<protein>
    <recommendedName>
        <fullName evidence="3">C2H2-type domain-containing protein</fullName>
    </recommendedName>
</protein>
<name>A0A2A9MHJ3_BESBE</name>
<proteinExistence type="predicted"/>
<feature type="region of interest" description="Disordered" evidence="2">
    <location>
        <begin position="750"/>
        <end position="784"/>
    </location>
</feature>
<dbReference type="EMBL" id="NWUJ01000006">
    <property type="protein sequence ID" value="PFH34890.1"/>
    <property type="molecule type" value="Genomic_DNA"/>
</dbReference>
<dbReference type="AlphaFoldDB" id="A0A2A9MHJ3"/>
<dbReference type="VEuPathDB" id="ToxoDB:BESB_069230"/>
<evidence type="ECO:0000313" key="5">
    <source>
        <dbReference type="Proteomes" id="UP000224006"/>
    </source>
</evidence>
<dbReference type="PROSITE" id="PS50157">
    <property type="entry name" value="ZINC_FINGER_C2H2_2"/>
    <property type="match status" value="1"/>
</dbReference>
<evidence type="ECO:0000259" key="3">
    <source>
        <dbReference type="PROSITE" id="PS50157"/>
    </source>
</evidence>
<accession>A0A2A9MHJ3</accession>
<organism evidence="4 5">
    <name type="scientific">Besnoitia besnoiti</name>
    <name type="common">Apicomplexan protozoan</name>
    <dbReference type="NCBI Taxonomy" id="94643"/>
    <lineage>
        <taxon>Eukaryota</taxon>
        <taxon>Sar</taxon>
        <taxon>Alveolata</taxon>
        <taxon>Apicomplexa</taxon>
        <taxon>Conoidasida</taxon>
        <taxon>Coccidia</taxon>
        <taxon>Eucoccidiorida</taxon>
        <taxon>Eimeriorina</taxon>
        <taxon>Sarcocystidae</taxon>
        <taxon>Besnoitia</taxon>
    </lineage>
</organism>
<feature type="compositionally biased region" description="Pro residues" evidence="2">
    <location>
        <begin position="279"/>
        <end position="305"/>
    </location>
</feature>
<feature type="region of interest" description="Disordered" evidence="2">
    <location>
        <begin position="594"/>
        <end position="649"/>
    </location>
</feature>
<dbReference type="Proteomes" id="UP000224006">
    <property type="component" value="Chromosome VI"/>
</dbReference>
<evidence type="ECO:0000256" key="2">
    <source>
        <dbReference type="SAM" id="MobiDB-lite"/>
    </source>
</evidence>
<dbReference type="GO" id="GO:0008270">
    <property type="term" value="F:zinc ion binding"/>
    <property type="evidence" value="ECO:0007669"/>
    <property type="project" value="UniProtKB-KW"/>
</dbReference>
<dbReference type="InterPro" id="IPR013087">
    <property type="entry name" value="Znf_C2H2_type"/>
</dbReference>
<dbReference type="KEGG" id="bbes:BESB_069230"/>
<feature type="region of interest" description="Disordered" evidence="2">
    <location>
        <begin position="29"/>
        <end position="62"/>
    </location>
</feature>
<dbReference type="GeneID" id="40311849"/>
<feature type="compositionally biased region" description="Low complexity" evidence="2">
    <location>
        <begin position="597"/>
        <end position="611"/>
    </location>
</feature>
<keyword evidence="1" id="KW-0862">Zinc</keyword>
<feature type="region of interest" description="Disordered" evidence="2">
    <location>
        <begin position="253"/>
        <end position="319"/>
    </location>
</feature>
<sequence length="784" mass="83786">MAALQHDAPVLSAGTTRSLLRNTGTRFVSVSGGPSHDHVNGTLSSIARGTADSRGTPEGPLLQDAYDQSSVPMGPNGTFVVGMLVRCEECGKKFINSFYLEKHKNKRHRGNTRRETMDVTPPDTVVWQEKDPREPAVRSDVRLGSSEHFFGAPGQTADTATLKPMSFARQSRLASASRVTPRVLSRQLSATRFQKPFFESAEPVVLPDVGDSSQQLKAEMQKEMHEVVKTFHTMLKDELRGLQSQLANIETFSEEVQSHDNDEDEDSGKSTQPAEQAPTPRPSSAPSLPAPAAPTPPPNVRPCPGSPGTSGTEGSEESKALRQAVHALLTFSHREFLVRSQLADVVKHNSKPPPEEIERQLGLSPATISSQLTKSFLTAGFQHYQRSGMTTGNAPQNFEPINCPPALSCADGSCCYHLHKEVPPRRFSLMPKLFRFRDRMRNSAPVNIKFPSSVLANTNFCNRIPPSLPLPVAVGGGVRGGGPYGYCRESADLPQVPPAYSAAMPPCRPDAAQGEAASGYTYTVEEHPSHPYGGGFGPAASSRPLLEIRPYQVSAGPRAQGPSAQQGDGVGNPDHGNVVRLEPESEKRCSHIIQNRASPPSGGASAPLGAAFDAGLTGDGFRSRSRPKSIAESNPAQPGSVGDPPGGELSVKEAYLREPQRALSPLDARGSLASKSAWPAPSSWVSSNAFLPCGADSRRPETHASFFDTATDRPADPPGASRPQPAAAWECMVDASETATAAHDAFANAAQHSSTINGDGWQKSGSGADRRQGSGPWQYMVQDD</sequence>
<keyword evidence="5" id="KW-1185">Reference proteome</keyword>
<feature type="region of interest" description="Disordered" evidence="2">
    <location>
        <begin position="555"/>
        <end position="579"/>
    </location>
</feature>
<feature type="domain" description="C2H2-type" evidence="3">
    <location>
        <begin position="85"/>
        <end position="113"/>
    </location>
</feature>
<evidence type="ECO:0000256" key="1">
    <source>
        <dbReference type="PROSITE-ProRule" id="PRU00042"/>
    </source>
</evidence>
<dbReference type="PROSITE" id="PS00028">
    <property type="entry name" value="ZINC_FINGER_C2H2_1"/>
    <property type="match status" value="1"/>
</dbReference>